<dbReference type="OrthoDB" id="5106806at2759"/>
<sequence length="243" mass="25794">MTGSRLQMIMDERSIYNKELETTGGKFQEVKSEKTTISDHPNVEMVQSSGEKPVALTVRGLSLVKAERSAISVKEPTISAKEPTISAKEPTVPVKEPTISAKEPTVPAKEPTVPVKEPTVPAKEPTVPAKEPTIPVKKPTILTEEPTVPGVPTIPAEEPTIPTEEPTIPAEATQTESAQQTTDSSRRSRTGGDKESGSHVSVSNLESETVTGTATTLILPTTSGPVEITPNEGTDFAPQAELV</sequence>
<feature type="region of interest" description="Disordered" evidence="1">
    <location>
        <begin position="82"/>
        <end position="243"/>
    </location>
</feature>
<feature type="compositionally biased region" description="Low complexity" evidence="1">
    <location>
        <begin position="209"/>
        <end position="222"/>
    </location>
</feature>
<dbReference type="AlphaFoldDB" id="A0A2K0VV60"/>
<protein>
    <recommendedName>
        <fullName evidence="4">Zonadhesin</fullName>
    </recommendedName>
</protein>
<dbReference type="STRING" id="42673.A0A2K0VV60"/>
<feature type="compositionally biased region" description="Polar residues" evidence="1">
    <location>
        <begin position="198"/>
        <end position="208"/>
    </location>
</feature>
<dbReference type="Proteomes" id="UP000236664">
    <property type="component" value="Unassembled WGS sequence"/>
</dbReference>
<feature type="compositionally biased region" description="Basic and acidic residues" evidence="1">
    <location>
        <begin position="184"/>
        <end position="197"/>
    </location>
</feature>
<reference evidence="2 3" key="1">
    <citation type="submission" date="2017-06" db="EMBL/GenBank/DDBJ databases">
        <title>Genome of Fusarium nygamai isolate CS10214.</title>
        <authorList>
            <person name="Gardiner D.M."/>
            <person name="Obanor F."/>
            <person name="Kazan K."/>
        </authorList>
    </citation>
    <scope>NUCLEOTIDE SEQUENCE [LARGE SCALE GENOMIC DNA]</scope>
    <source>
        <strain evidence="2 3">CS10214</strain>
    </source>
</reference>
<gene>
    <name evidence="2" type="ORF">FNYG_12852</name>
</gene>
<feature type="compositionally biased region" description="Low complexity" evidence="1">
    <location>
        <begin position="153"/>
        <end position="183"/>
    </location>
</feature>
<evidence type="ECO:0008006" key="4">
    <source>
        <dbReference type="Google" id="ProtNLM"/>
    </source>
</evidence>
<name>A0A2K0VV60_GIBNY</name>
<evidence type="ECO:0000313" key="2">
    <source>
        <dbReference type="EMBL" id="PNP73893.1"/>
    </source>
</evidence>
<dbReference type="EMBL" id="MTQA01000241">
    <property type="protein sequence ID" value="PNP73893.1"/>
    <property type="molecule type" value="Genomic_DNA"/>
</dbReference>
<feature type="compositionally biased region" description="Low complexity" evidence="1">
    <location>
        <begin position="109"/>
        <end position="125"/>
    </location>
</feature>
<accession>A0A2K0VV60</accession>
<organism evidence="2 3">
    <name type="scientific">Gibberella nygamai</name>
    <name type="common">Bean root rot disease fungus</name>
    <name type="synonym">Fusarium nygamai</name>
    <dbReference type="NCBI Taxonomy" id="42673"/>
    <lineage>
        <taxon>Eukaryota</taxon>
        <taxon>Fungi</taxon>
        <taxon>Dikarya</taxon>
        <taxon>Ascomycota</taxon>
        <taxon>Pezizomycotina</taxon>
        <taxon>Sordariomycetes</taxon>
        <taxon>Hypocreomycetidae</taxon>
        <taxon>Hypocreales</taxon>
        <taxon>Nectriaceae</taxon>
        <taxon>Fusarium</taxon>
        <taxon>Fusarium fujikuroi species complex</taxon>
    </lineage>
</organism>
<proteinExistence type="predicted"/>
<keyword evidence="3" id="KW-1185">Reference proteome</keyword>
<evidence type="ECO:0000313" key="3">
    <source>
        <dbReference type="Proteomes" id="UP000236664"/>
    </source>
</evidence>
<evidence type="ECO:0000256" key="1">
    <source>
        <dbReference type="SAM" id="MobiDB-lite"/>
    </source>
</evidence>
<comment type="caution">
    <text evidence="2">The sequence shown here is derived from an EMBL/GenBank/DDBJ whole genome shotgun (WGS) entry which is preliminary data.</text>
</comment>